<keyword evidence="4" id="KW-0906">Nuclear pore complex</keyword>
<gene>
    <name evidence="7" type="ORF">CEUSTIGMA_g13510.t1</name>
</gene>
<dbReference type="PROSITE" id="PS50196">
    <property type="entry name" value="RANBD1"/>
    <property type="match status" value="1"/>
</dbReference>
<organism evidence="7 8">
    <name type="scientific">Chlamydomonas eustigma</name>
    <dbReference type="NCBI Taxonomy" id="1157962"/>
    <lineage>
        <taxon>Eukaryota</taxon>
        <taxon>Viridiplantae</taxon>
        <taxon>Chlorophyta</taxon>
        <taxon>core chlorophytes</taxon>
        <taxon>Chlorophyceae</taxon>
        <taxon>CS clade</taxon>
        <taxon>Chlamydomonadales</taxon>
        <taxon>Chlamydomonadaceae</taxon>
        <taxon>Chlamydomonas</taxon>
    </lineage>
</organism>
<dbReference type="AlphaFoldDB" id="A0A250XSQ0"/>
<dbReference type="GO" id="GO:0015031">
    <property type="term" value="P:protein transport"/>
    <property type="evidence" value="ECO:0007669"/>
    <property type="project" value="UniProtKB-KW"/>
</dbReference>
<protein>
    <recommendedName>
        <fullName evidence="6">RanBD1 domain-containing protein</fullName>
    </recommendedName>
</protein>
<comment type="caution">
    <text evidence="7">The sequence shown here is derived from an EMBL/GenBank/DDBJ whole genome shotgun (WGS) entry which is preliminary data.</text>
</comment>
<dbReference type="GO" id="GO:0005096">
    <property type="term" value="F:GTPase activator activity"/>
    <property type="evidence" value="ECO:0007669"/>
    <property type="project" value="TreeGrafter"/>
</dbReference>
<keyword evidence="2" id="KW-0813">Transport</keyword>
<dbReference type="GO" id="GO:0005643">
    <property type="term" value="C:nuclear pore"/>
    <property type="evidence" value="ECO:0007669"/>
    <property type="project" value="UniProtKB-SubCell"/>
</dbReference>
<feature type="compositionally biased region" description="Acidic residues" evidence="5">
    <location>
        <begin position="52"/>
        <end position="67"/>
    </location>
</feature>
<dbReference type="GO" id="GO:0005737">
    <property type="term" value="C:cytoplasm"/>
    <property type="evidence" value="ECO:0007669"/>
    <property type="project" value="TreeGrafter"/>
</dbReference>
<feature type="domain" description="RanBD1" evidence="6">
    <location>
        <begin position="72"/>
        <end position="244"/>
    </location>
</feature>
<dbReference type="GO" id="GO:0051028">
    <property type="term" value="P:mRNA transport"/>
    <property type="evidence" value="ECO:0007669"/>
    <property type="project" value="UniProtKB-KW"/>
</dbReference>
<dbReference type="Gene3D" id="2.30.29.30">
    <property type="entry name" value="Pleckstrin-homology domain (PH domain)/Phosphotyrosine-binding domain (PTB)"/>
    <property type="match status" value="2"/>
</dbReference>
<dbReference type="Proteomes" id="UP000232323">
    <property type="component" value="Unassembled WGS sequence"/>
</dbReference>
<evidence type="ECO:0000313" key="8">
    <source>
        <dbReference type="Proteomes" id="UP000232323"/>
    </source>
</evidence>
<dbReference type="STRING" id="1157962.A0A250XSQ0"/>
<evidence type="ECO:0000313" key="7">
    <source>
        <dbReference type="EMBL" id="GAX86097.1"/>
    </source>
</evidence>
<evidence type="ECO:0000256" key="1">
    <source>
        <dbReference type="ARBA" id="ARBA00004567"/>
    </source>
</evidence>
<proteinExistence type="predicted"/>
<dbReference type="PANTHER" id="PTHR23138">
    <property type="entry name" value="RAN BINDING PROTEIN"/>
    <property type="match status" value="1"/>
</dbReference>
<accession>A0A250XSQ0</accession>
<dbReference type="PANTHER" id="PTHR23138:SF87">
    <property type="entry name" value="E3 SUMO-PROTEIN LIGASE RANBP2"/>
    <property type="match status" value="1"/>
</dbReference>
<dbReference type="GO" id="GO:0006913">
    <property type="term" value="P:nucleocytoplasmic transport"/>
    <property type="evidence" value="ECO:0007669"/>
    <property type="project" value="InterPro"/>
</dbReference>
<dbReference type="Pfam" id="PF00638">
    <property type="entry name" value="Ran_BP1"/>
    <property type="match status" value="2"/>
</dbReference>
<dbReference type="OrthoDB" id="2357150at2759"/>
<feature type="compositionally biased region" description="Low complexity" evidence="5">
    <location>
        <begin position="7"/>
        <end position="19"/>
    </location>
</feature>
<dbReference type="InterPro" id="IPR000156">
    <property type="entry name" value="Ran_bind_dom"/>
</dbReference>
<feature type="region of interest" description="Disordered" evidence="5">
    <location>
        <begin position="46"/>
        <end position="67"/>
    </location>
</feature>
<evidence type="ECO:0000256" key="4">
    <source>
        <dbReference type="ARBA" id="ARBA00023132"/>
    </source>
</evidence>
<evidence type="ECO:0000256" key="5">
    <source>
        <dbReference type="SAM" id="MobiDB-lite"/>
    </source>
</evidence>
<dbReference type="SUPFAM" id="SSF50729">
    <property type="entry name" value="PH domain-like"/>
    <property type="match status" value="2"/>
</dbReference>
<reference evidence="7 8" key="1">
    <citation type="submission" date="2017-08" db="EMBL/GenBank/DDBJ databases">
        <title>Acidophilic green algal genome provides insights into adaptation to an acidic environment.</title>
        <authorList>
            <person name="Hirooka S."/>
            <person name="Hirose Y."/>
            <person name="Kanesaki Y."/>
            <person name="Higuchi S."/>
            <person name="Fujiwara T."/>
            <person name="Onuma R."/>
            <person name="Era A."/>
            <person name="Ohbayashi R."/>
            <person name="Uzuka A."/>
            <person name="Nozaki H."/>
            <person name="Yoshikawa H."/>
            <person name="Miyagishima S.Y."/>
        </authorList>
    </citation>
    <scope>NUCLEOTIDE SEQUENCE [LARGE SCALE GENOMIC DNA]</scope>
    <source>
        <strain evidence="7 8">NIES-2499</strain>
    </source>
</reference>
<keyword evidence="2" id="KW-0509">mRNA transport</keyword>
<keyword evidence="8" id="KW-1185">Reference proteome</keyword>
<comment type="subcellular location">
    <subcellularLocation>
        <location evidence="1">Nucleus</location>
        <location evidence="1">Nuclear pore complex</location>
    </subcellularLocation>
</comment>
<dbReference type="InterPro" id="IPR011993">
    <property type="entry name" value="PH-like_dom_sf"/>
</dbReference>
<name>A0A250XSQ0_9CHLO</name>
<dbReference type="FunFam" id="2.30.29.30:FF:000312">
    <property type="entry name" value="Ran binding protein 1"/>
    <property type="match status" value="1"/>
</dbReference>
<keyword evidence="4" id="KW-0653">Protein transport</keyword>
<sequence length="282" mass="30286">MADKAPEPATNPAANPFAALGGTNNQAPAFGGGFSFGVPVAAFGAAPAAKEAEDEGEGDEEGGAAEEECQAEFKPLVQLEEVETSTGEEEEDCLFECKTKLYRFDGDSGEWKERGIGQAKLLQHKENKKVRMLMRQEKTLKIRANHLVMPGTSLQPHAGSDKAWVWSAVDFSEGEQKVELFCLRFGSVEIMPGTSLQPHAGSDKAWVWSAVDFSEGEQKVELFCLRFGSVEKAQGFSKKFEEAMTINAGLLGTVESVSATNAESEKAADELASGVEKVAVAE</sequence>
<feature type="region of interest" description="Disordered" evidence="5">
    <location>
        <begin position="1"/>
        <end position="24"/>
    </location>
</feature>
<evidence type="ECO:0000259" key="6">
    <source>
        <dbReference type="PROSITE" id="PS50196"/>
    </source>
</evidence>
<dbReference type="InterPro" id="IPR045256">
    <property type="entry name" value="RanBP1_RanBD"/>
</dbReference>
<evidence type="ECO:0000256" key="3">
    <source>
        <dbReference type="ARBA" id="ARBA00023010"/>
    </source>
</evidence>
<dbReference type="CDD" id="cd13179">
    <property type="entry name" value="RanBD_RanBP1"/>
    <property type="match status" value="1"/>
</dbReference>
<dbReference type="InterPro" id="IPR045255">
    <property type="entry name" value="RanBP1-like"/>
</dbReference>
<keyword evidence="4" id="KW-0539">Nucleus</keyword>
<evidence type="ECO:0000256" key="2">
    <source>
        <dbReference type="ARBA" id="ARBA00022816"/>
    </source>
</evidence>
<keyword evidence="3" id="KW-0811">Translocation</keyword>
<dbReference type="SMART" id="SM00160">
    <property type="entry name" value="RanBD"/>
    <property type="match status" value="1"/>
</dbReference>
<dbReference type="EMBL" id="BEGY01000227">
    <property type="protein sequence ID" value="GAX86097.1"/>
    <property type="molecule type" value="Genomic_DNA"/>
</dbReference>